<dbReference type="KEGG" id="pda:103695760"/>
<feature type="domain" description="J" evidence="1">
    <location>
        <begin position="51"/>
        <end position="119"/>
    </location>
</feature>
<dbReference type="GO" id="GO:0009507">
    <property type="term" value="C:chloroplast"/>
    <property type="evidence" value="ECO:0007669"/>
    <property type="project" value="TreeGrafter"/>
</dbReference>
<dbReference type="OrthoDB" id="784706at2759"/>
<dbReference type="InterPro" id="IPR036869">
    <property type="entry name" value="J_dom_sf"/>
</dbReference>
<dbReference type="RefSeq" id="XP_026656450.2">
    <property type="nucleotide sequence ID" value="XM_026800649.2"/>
</dbReference>
<dbReference type="InterPro" id="IPR001623">
    <property type="entry name" value="DnaJ_domain"/>
</dbReference>
<dbReference type="Proteomes" id="UP000228380">
    <property type="component" value="Unplaced"/>
</dbReference>
<dbReference type="Pfam" id="PF00226">
    <property type="entry name" value="DnaJ"/>
    <property type="match status" value="1"/>
</dbReference>
<dbReference type="GO" id="GO:0005783">
    <property type="term" value="C:endoplasmic reticulum"/>
    <property type="evidence" value="ECO:0007669"/>
    <property type="project" value="UniProtKB-ARBA"/>
</dbReference>
<dbReference type="SUPFAM" id="SSF46565">
    <property type="entry name" value="Chaperone J-domain"/>
    <property type="match status" value="1"/>
</dbReference>
<dbReference type="PANTHER" id="PTHR45090:SF6">
    <property type="entry name" value="J DOMAIN-CONTAINING PROTEIN"/>
    <property type="match status" value="1"/>
</dbReference>
<dbReference type="GeneID" id="103695760"/>
<dbReference type="PANTHER" id="PTHR45090">
    <property type="entry name" value="CHAPERONE PROTEIN DNAJ 20 CHLOROPLASTIC"/>
    <property type="match status" value="1"/>
</dbReference>
<evidence type="ECO:0000259" key="1">
    <source>
        <dbReference type="PROSITE" id="PS50076"/>
    </source>
</evidence>
<organism evidence="2 3">
    <name type="scientific">Phoenix dactylifera</name>
    <name type="common">Date palm</name>
    <dbReference type="NCBI Taxonomy" id="42345"/>
    <lineage>
        <taxon>Eukaryota</taxon>
        <taxon>Viridiplantae</taxon>
        <taxon>Streptophyta</taxon>
        <taxon>Embryophyta</taxon>
        <taxon>Tracheophyta</taxon>
        <taxon>Spermatophyta</taxon>
        <taxon>Magnoliopsida</taxon>
        <taxon>Liliopsida</taxon>
        <taxon>Arecaceae</taxon>
        <taxon>Coryphoideae</taxon>
        <taxon>Phoeniceae</taxon>
        <taxon>Phoenix</taxon>
    </lineage>
</organism>
<reference evidence="3" key="1">
    <citation type="submission" date="2025-08" db="UniProtKB">
        <authorList>
            <consortium name="RefSeq"/>
        </authorList>
    </citation>
    <scope>IDENTIFICATION</scope>
    <source>
        <tissue evidence="3">Young leaves</tissue>
    </source>
</reference>
<dbReference type="SMART" id="SM00271">
    <property type="entry name" value="DnaJ"/>
    <property type="match status" value="1"/>
</dbReference>
<evidence type="ECO:0000313" key="2">
    <source>
        <dbReference type="Proteomes" id="UP000228380"/>
    </source>
</evidence>
<name>A0A8B8IZC2_PHODC</name>
<sequence length="175" mass="19495">MLSLSSSFPSLLHPLSPPPPLCRPSLFSTHRRRTALRVSAAALPQCAPAGTMYELLEVAETAEPAEIKAAYRRQARKWHPDACRSACEKPFFAEQFMRVRAAYEVLSHPVLRHDYDLALRAVGSGAGVRLGGRESFGDWEVQLEVLQRRMARAGREATWASRMRRSAAHRSASVV</sequence>
<gene>
    <name evidence="3" type="primary">LOC103695760</name>
</gene>
<dbReference type="InterPro" id="IPR053232">
    <property type="entry name" value="DnaJ_C/III_chloroplastic"/>
</dbReference>
<dbReference type="Gene3D" id="1.10.287.110">
    <property type="entry name" value="DnaJ domain"/>
    <property type="match status" value="1"/>
</dbReference>
<protein>
    <submittedName>
        <fullName evidence="3">Chaperone protein dnaJ 20, chloroplastic-like</fullName>
    </submittedName>
</protein>
<proteinExistence type="predicted"/>
<accession>A0A8B8IZC2</accession>
<dbReference type="PRINTS" id="PR00625">
    <property type="entry name" value="JDOMAIN"/>
</dbReference>
<dbReference type="AlphaFoldDB" id="A0A8B8IZC2"/>
<evidence type="ECO:0000313" key="3">
    <source>
        <dbReference type="RefSeq" id="XP_026656450.2"/>
    </source>
</evidence>
<keyword evidence="2" id="KW-1185">Reference proteome</keyword>
<dbReference type="CDD" id="cd06257">
    <property type="entry name" value="DnaJ"/>
    <property type="match status" value="1"/>
</dbReference>
<dbReference type="PROSITE" id="PS50076">
    <property type="entry name" value="DNAJ_2"/>
    <property type="match status" value="1"/>
</dbReference>